<accession>A0A397QVR3</accession>
<evidence type="ECO:0000256" key="4">
    <source>
        <dbReference type="ARBA" id="ARBA00022989"/>
    </source>
</evidence>
<evidence type="ECO:0000256" key="5">
    <source>
        <dbReference type="ARBA" id="ARBA00023136"/>
    </source>
</evidence>
<evidence type="ECO:0000256" key="7">
    <source>
        <dbReference type="SAM" id="Phobius"/>
    </source>
</evidence>
<evidence type="ECO:0000256" key="6">
    <source>
        <dbReference type="ARBA" id="ARBA00038076"/>
    </source>
</evidence>
<sequence>MNGLLLAKSNFKKKRSTSIIIGLLMLISTILISMSLLLFLDAFPNTDKYASKLNAGDGYSIIYNDLTGITDTEVETIVKDKAYEYEIDHFYYLPTISIPFMKGDLVTQVIISNKNALNRKMERAEIEMEDNNITSNYIYLPYQFYSNGTNKIGDTYTFSANGKEHSYTVRGYINTFSFGNKNCGEFEFILDDDSYFSFISTIPNQEAILVSYKLNDGITQSKMKLTINNTLSSINTKVMVNGLSKSDIIFNRGYMSLILAISFLTINLVSACVIVLMLYNTISNYVKENMKEIGALKALGYTSFDILKGLLVQFLSLAIIGGVLGVILGYSIMPILGSITSIQQGLPYTVSFNTVATFIPPVIIVLLSFFGVILSTRKIKRITPIIALREGLLSHNFKKNRVALDKSSFVLNISLALKTFFNNMKQNIITFVVIGFLTFICGTALMMYENFNRNPKIDILAFESCGGVVTVENSKKEELRSYLEAKDGVSNVRTLINVSVIYGDNDESLMTYIIDDIDHLNNKNICYEGRLVKYDNEICISGKFAKAYGYHIGDEIEISYAGNKAKYLISGFIQSTNNNGKEALMIEEAAKAMYDFSSIPGYFWFDGDKEVVTNVLKECEELYGEAIITTMNFYTILEAGMALFEMIAALMLVISLVISLIVILLVLYLLIKSLLHNKQKEYGILKALGYSSKDLILQTAISFMPSIIISVVLFSIVSYFLINPYMNLIMINFGLMKCSFVIPILGLALIALGLIVTSFVFALLESRKIKKIEPYKLLISE</sequence>
<dbReference type="EMBL" id="QXEV01000025">
    <property type="protein sequence ID" value="RIA65016.1"/>
    <property type="molecule type" value="Genomic_DNA"/>
</dbReference>
<comment type="caution">
    <text evidence="9">The sequence shown here is derived from an EMBL/GenBank/DDBJ whole genome shotgun (WGS) entry which is preliminary data.</text>
</comment>
<dbReference type="GO" id="GO:0022857">
    <property type="term" value="F:transmembrane transporter activity"/>
    <property type="evidence" value="ECO:0007669"/>
    <property type="project" value="TreeGrafter"/>
</dbReference>
<dbReference type="GO" id="GO:0005886">
    <property type="term" value="C:plasma membrane"/>
    <property type="evidence" value="ECO:0007669"/>
    <property type="project" value="UniProtKB-SubCell"/>
</dbReference>
<feature type="transmembrane region" description="Helical" evidence="7">
    <location>
        <begin position="352"/>
        <end position="374"/>
    </location>
</feature>
<dbReference type="Pfam" id="PF02687">
    <property type="entry name" value="FtsX"/>
    <property type="match status" value="2"/>
</dbReference>
<feature type="transmembrane region" description="Helical" evidence="7">
    <location>
        <begin position="310"/>
        <end position="332"/>
    </location>
</feature>
<dbReference type="PANTHER" id="PTHR30572">
    <property type="entry name" value="MEMBRANE COMPONENT OF TRANSPORTER-RELATED"/>
    <property type="match status" value="1"/>
</dbReference>
<feature type="transmembrane region" description="Helical" evidence="7">
    <location>
        <begin position="695"/>
        <end position="720"/>
    </location>
</feature>
<feature type="domain" description="ABC3 transporter permease C-terminal" evidence="8">
    <location>
        <begin position="266"/>
        <end position="384"/>
    </location>
</feature>
<dbReference type="OrthoDB" id="9809768at2"/>
<evidence type="ECO:0000313" key="9">
    <source>
        <dbReference type="EMBL" id="RIA65016.1"/>
    </source>
</evidence>
<feature type="transmembrane region" description="Helical" evidence="7">
    <location>
        <begin position="740"/>
        <end position="764"/>
    </location>
</feature>
<dbReference type="PANTHER" id="PTHR30572:SF4">
    <property type="entry name" value="ABC TRANSPORTER PERMEASE YTRF"/>
    <property type="match status" value="1"/>
</dbReference>
<evidence type="ECO:0000256" key="2">
    <source>
        <dbReference type="ARBA" id="ARBA00022475"/>
    </source>
</evidence>
<keyword evidence="3 7" id="KW-0812">Transmembrane</keyword>
<proteinExistence type="inferred from homology"/>
<dbReference type="Proteomes" id="UP000266506">
    <property type="component" value="Unassembled WGS sequence"/>
</dbReference>
<feature type="transmembrane region" description="Helical" evidence="7">
    <location>
        <begin position="428"/>
        <end position="448"/>
    </location>
</feature>
<comment type="subcellular location">
    <subcellularLocation>
        <location evidence="1">Cell membrane</location>
        <topology evidence="1">Multi-pass membrane protein</topology>
    </subcellularLocation>
</comment>
<keyword evidence="10" id="KW-1185">Reference proteome</keyword>
<feature type="transmembrane region" description="Helical" evidence="7">
    <location>
        <begin position="646"/>
        <end position="671"/>
    </location>
</feature>
<keyword evidence="4 7" id="KW-1133">Transmembrane helix</keyword>
<keyword evidence="2" id="KW-1003">Cell membrane</keyword>
<gene>
    <name evidence="9" type="ORF">EI71_01659</name>
</gene>
<name>A0A397QVR3_9MOLU</name>
<dbReference type="AlphaFoldDB" id="A0A397QVR3"/>
<evidence type="ECO:0000256" key="1">
    <source>
        <dbReference type="ARBA" id="ARBA00004651"/>
    </source>
</evidence>
<feature type="domain" description="ABC3 transporter permease C-terminal" evidence="8">
    <location>
        <begin position="654"/>
        <end position="774"/>
    </location>
</feature>
<keyword evidence="5 7" id="KW-0472">Membrane</keyword>
<dbReference type="InterPro" id="IPR050250">
    <property type="entry name" value="Macrolide_Exporter_MacB"/>
</dbReference>
<evidence type="ECO:0000256" key="3">
    <source>
        <dbReference type="ARBA" id="ARBA00022692"/>
    </source>
</evidence>
<reference evidence="9 10" key="1">
    <citation type="submission" date="2018-08" db="EMBL/GenBank/DDBJ databases">
        <title>Genomic Encyclopedia of Archaeal and Bacterial Type Strains, Phase II (KMG-II): from individual species to whole genera.</title>
        <authorList>
            <person name="Goeker M."/>
        </authorList>
    </citation>
    <scope>NUCLEOTIDE SEQUENCE [LARGE SCALE GENOMIC DNA]</scope>
    <source>
        <strain evidence="9 10">ATCC 27112</strain>
    </source>
</reference>
<evidence type="ECO:0000259" key="8">
    <source>
        <dbReference type="Pfam" id="PF02687"/>
    </source>
</evidence>
<dbReference type="InterPro" id="IPR003838">
    <property type="entry name" value="ABC3_permease_C"/>
</dbReference>
<feature type="transmembrane region" description="Helical" evidence="7">
    <location>
        <begin position="254"/>
        <end position="279"/>
    </location>
</feature>
<organism evidence="9 10">
    <name type="scientific">Anaeroplasma bactoclasticum</name>
    <dbReference type="NCBI Taxonomy" id="2088"/>
    <lineage>
        <taxon>Bacteria</taxon>
        <taxon>Bacillati</taxon>
        <taxon>Mycoplasmatota</taxon>
        <taxon>Mollicutes</taxon>
        <taxon>Anaeroplasmatales</taxon>
        <taxon>Anaeroplasmataceae</taxon>
        <taxon>Anaeroplasma</taxon>
    </lineage>
</organism>
<evidence type="ECO:0000313" key="10">
    <source>
        <dbReference type="Proteomes" id="UP000266506"/>
    </source>
</evidence>
<dbReference type="InParanoid" id="A0A397QVR3"/>
<dbReference type="RefSeq" id="WP_119016749.1">
    <property type="nucleotide sequence ID" value="NZ_QXEV01000025.1"/>
</dbReference>
<comment type="similarity">
    <text evidence="6">Belongs to the ABC-4 integral membrane protein family.</text>
</comment>
<protein>
    <submittedName>
        <fullName evidence="9">FtsX-like permease family protein</fullName>
    </submittedName>
</protein>
<feature type="transmembrane region" description="Helical" evidence="7">
    <location>
        <begin position="20"/>
        <end position="40"/>
    </location>
</feature>